<organism evidence="1 2">
    <name type="scientific">Roseibium aggregatum</name>
    <dbReference type="NCBI Taxonomy" id="187304"/>
    <lineage>
        <taxon>Bacteria</taxon>
        <taxon>Pseudomonadati</taxon>
        <taxon>Pseudomonadota</taxon>
        <taxon>Alphaproteobacteria</taxon>
        <taxon>Hyphomicrobiales</taxon>
        <taxon>Stappiaceae</taxon>
        <taxon>Roseibium</taxon>
    </lineage>
</organism>
<sequence>MPYDVEKRDEPRLGLVVLQSDETIENDFRRLLPSEATLHVSRVPSGEEVTASTLSEMEHHIGQSAGLLPRPARFDAVGYGCTSGTSVIGVKKIADLVHGGANTRAVTEPVSALIAACGHLGISRLAFLSPYVAEVSSRMRNVLAENGIETPAFGSFETAEEAVVARITGASAAKAAQDLALGSAVEAVFVSCTNLRTLDVIPDIEARTGKPVLSSNQVLAWHMCRLCGLETRANGVGTLFSARGRAVA</sequence>
<dbReference type="Proteomes" id="UP000598467">
    <property type="component" value="Unassembled WGS sequence"/>
</dbReference>
<dbReference type="PANTHER" id="PTHR40267">
    <property type="entry name" value="BLR3294 PROTEIN"/>
    <property type="match status" value="1"/>
</dbReference>
<dbReference type="InterPro" id="IPR053714">
    <property type="entry name" value="Iso_Racemase_Enz_sf"/>
</dbReference>
<evidence type="ECO:0000313" key="1">
    <source>
        <dbReference type="EMBL" id="MBD1549254.1"/>
    </source>
</evidence>
<dbReference type="EMBL" id="JABFCZ010000033">
    <property type="protein sequence ID" value="MBD1549254.1"/>
    <property type="molecule type" value="Genomic_DNA"/>
</dbReference>
<evidence type="ECO:0000313" key="2">
    <source>
        <dbReference type="Proteomes" id="UP000598467"/>
    </source>
</evidence>
<dbReference type="Pfam" id="PF17645">
    <property type="entry name" value="Amdase"/>
    <property type="match status" value="1"/>
</dbReference>
<dbReference type="PANTHER" id="PTHR40267:SF1">
    <property type="entry name" value="BLR3294 PROTEIN"/>
    <property type="match status" value="1"/>
</dbReference>
<dbReference type="AlphaFoldDB" id="A0A926P125"/>
<comment type="caution">
    <text evidence="1">The sequence shown here is derived from an EMBL/GenBank/DDBJ whole genome shotgun (WGS) entry which is preliminary data.</text>
</comment>
<protein>
    <submittedName>
        <fullName evidence="1">Asp/Glu racemase</fullName>
    </submittedName>
</protein>
<dbReference type="Gene3D" id="3.40.50.12500">
    <property type="match status" value="1"/>
</dbReference>
<proteinExistence type="predicted"/>
<dbReference type="PIRSF" id="PIRSF015736">
    <property type="entry name" value="MI"/>
    <property type="match status" value="1"/>
</dbReference>
<dbReference type="InterPro" id="IPR026286">
    <property type="entry name" value="MaiA/AMDase"/>
</dbReference>
<reference evidence="1" key="1">
    <citation type="submission" date="2020-05" db="EMBL/GenBank/DDBJ databases">
        <title>Identification of trans-AT polyketide cluster in two marine bacteria, producers of a novel glutaramide-containing polyketide sesbanimide D and analogs.</title>
        <authorList>
            <person name="Kacar D."/>
            <person name="Rodriguez P."/>
            <person name="Canedo L."/>
            <person name="Gonzalez E."/>
            <person name="Galan B."/>
            <person name="De La Calle F."/>
            <person name="Garcia J.L."/>
        </authorList>
    </citation>
    <scope>NUCLEOTIDE SEQUENCE</scope>
    <source>
        <strain evidence="1">PHM038</strain>
    </source>
</reference>
<gene>
    <name evidence="1" type="ORF">HK439_23580</name>
</gene>
<name>A0A926P125_9HYPH</name>
<accession>A0A926P125</accession>